<feature type="region of interest" description="Disordered" evidence="1">
    <location>
        <begin position="1"/>
        <end position="26"/>
    </location>
</feature>
<dbReference type="InterPro" id="IPR040256">
    <property type="entry name" value="At4g02000-like"/>
</dbReference>
<dbReference type="InterPro" id="IPR025558">
    <property type="entry name" value="DUF4283"/>
</dbReference>
<gene>
    <name evidence="4" type="ORF">QYE76_016201</name>
</gene>
<name>A0AAD8U7Y4_LOLMU</name>
<dbReference type="InterPro" id="IPR025836">
    <property type="entry name" value="Zn_knuckle_CX2CX4HX4C"/>
</dbReference>
<evidence type="ECO:0000259" key="2">
    <source>
        <dbReference type="Pfam" id="PF14111"/>
    </source>
</evidence>
<dbReference type="Proteomes" id="UP001231189">
    <property type="component" value="Unassembled WGS sequence"/>
</dbReference>
<comment type="caution">
    <text evidence="4">The sequence shown here is derived from an EMBL/GenBank/DDBJ whole genome shotgun (WGS) entry which is preliminary data.</text>
</comment>
<feature type="domain" description="Zinc knuckle CX2CX4HX4C" evidence="3">
    <location>
        <begin position="196"/>
        <end position="240"/>
    </location>
</feature>
<accession>A0AAD8U7Y4</accession>
<keyword evidence="5" id="KW-1185">Reference proteome</keyword>
<reference evidence="4" key="1">
    <citation type="submission" date="2023-07" db="EMBL/GenBank/DDBJ databases">
        <title>A chromosome-level genome assembly of Lolium multiflorum.</title>
        <authorList>
            <person name="Chen Y."/>
            <person name="Copetti D."/>
            <person name="Kolliker R."/>
            <person name="Studer B."/>
        </authorList>
    </citation>
    <scope>NUCLEOTIDE SEQUENCE</scope>
    <source>
        <strain evidence="4">02402/16</strain>
        <tissue evidence="4">Leaf</tissue>
    </source>
</reference>
<feature type="compositionally biased region" description="Polar residues" evidence="1">
    <location>
        <begin position="269"/>
        <end position="281"/>
    </location>
</feature>
<proteinExistence type="predicted"/>
<organism evidence="4 5">
    <name type="scientific">Lolium multiflorum</name>
    <name type="common">Italian ryegrass</name>
    <name type="synonym">Lolium perenne subsp. multiflorum</name>
    <dbReference type="NCBI Taxonomy" id="4521"/>
    <lineage>
        <taxon>Eukaryota</taxon>
        <taxon>Viridiplantae</taxon>
        <taxon>Streptophyta</taxon>
        <taxon>Embryophyta</taxon>
        <taxon>Tracheophyta</taxon>
        <taxon>Spermatophyta</taxon>
        <taxon>Magnoliopsida</taxon>
        <taxon>Liliopsida</taxon>
        <taxon>Poales</taxon>
        <taxon>Poaceae</taxon>
        <taxon>BOP clade</taxon>
        <taxon>Pooideae</taxon>
        <taxon>Poodae</taxon>
        <taxon>Poeae</taxon>
        <taxon>Poeae Chloroplast Group 2 (Poeae type)</taxon>
        <taxon>Loliodinae</taxon>
        <taxon>Loliinae</taxon>
        <taxon>Lolium</taxon>
    </lineage>
</organism>
<dbReference type="Pfam" id="PF14392">
    <property type="entry name" value="zf-CCHC_4"/>
    <property type="match status" value="1"/>
</dbReference>
<protein>
    <recommendedName>
        <fullName evidence="6">CCHC-type domain-containing protein</fullName>
    </recommendedName>
</protein>
<feature type="region of interest" description="Disordered" evidence="1">
    <location>
        <begin position="242"/>
        <end position="366"/>
    </location>
</feature>
<sequence>MPAPPAGKRKNNITAPEEETEEGVNSMMGRLNLLADETDVVEMSDDEEAEAAVPEKWSLDGKVLSPFVTHIQTIRATMKPAWGNPRGLRVRPAGDNVFIADFANRADRDRALEGTPWMVGRHAVILQHHDPRLRPSDVRFDSMTIWTRILNLPFEWMNDKKGLKIAKVIDKNCSVDVDEFGIASGTFLRAKVAIPFDQPLRRWVTIRRDGRDESFNLQYEKLPFYCFGCGLIGHGELECKTPADRDGQGKLPFDRNLRAPEERRRRIQSFEQAAASASWNSEAREKGGGSKKSGPSSATSRTSGDGEAAKPGEQVVNSPPAKEKDRTGQSKVTDLARQLFPGDIGNQVQLPKKRKPSVAGAGAVRTQPEGAMIDNIDKDLTLAVLPVGKPMGSEPRFNAGGFDTGQGKEKKQRSGRSQRMIEGHDSSQKERISDAGLPLQPCNDQ</sequence>
<dbReference type="EMBL" id="JAUUTY010000001">
    <property type="protein sequence ID" value="KAK1699504.1"/>
    <property type="molecule type" value="Genomic_DNA"/>
</dbReference>
<evidence type="ECO:0000313" key="5">
    <source>
        <dbReference type="Proteomes" id="UP001231189"/>
    </source>
</evidence>
<dbReference type="PANTHER" id="PTHR31286">
    <property type="entry name" value="GLYCINE-RICH CELL WALL STRUCTURAL PROTEIN 1.8-LIKE"/>
    <property type="match status" value="1"/>
</dbReference>
<feature type="compositionally biased region" description="Basic and acidic residues" evidence="1">
    <location>
        <begin position="242"/>
        <end position="264"/>
    </location>
</feature>
<evidence type="ECO:0008006" key="6">
    <source>
        <dbReference type="Google" id="ProtNLM"/>
    </source>
</evidence>
<feature type="compositionally biased region" description="Basic and acidic residues" evidence="1">
    <location>
        <begin position="419"/>
        <end position="433"/>
    </location>
</feature>
<evidence type="ECO:0000256" key="1">
    <source>
        <dbReference type="SAM" id="MobiDB-lite"/>
    </source>
</evidence>
<evidence type="ECO:0000313" key="4">
    <source>
        <dbReference type="EMBL" id="KAK1699504.1"/>
    </source>
</evidence>
<dbReference type="PANTHER" id="PTHR31286:SF166">
    <property type="entry name" value="OS01G0177800 PROTEIN"/>
    <property type="match status" value="1"/>
</dbReference>
<feature type="domain" description="DUF4283" evidence="2">
    <location>
        <begin position="56"/>
        <end position="135"/>
    </location>
</feature>
<evidence type="ECO:0000259" key="3">
    <source>
        <dbReference type="Pfam" id="PF14392"/>
    </source>
</evidence>
<dbReference type="AlphaFoldDB" id="A0AAD8U7Y4"/>
<feature type="region of interest" description="Disordered" evidence="1">
    <location>
        <begin position="387"/>
        <end position="445"/>
    </location>
</feature>
<dbReference type="Pfam" id="PF14111">
    <property type="entry name" value="DUF4283"/>
    <property type="match status" value="1"/>
</dbReference>